<dbReference type="Proteomes" id="UP000242814">
    <property type="component" value="Unassembled WGS sequence"/>
</dbReference>
<comment type="caution">
    <text evidence="1">The sequence shown here is derived from an EMBL/GenBank/DDBJ whole genome shotgun (WGS) entry which is preliminary data.</text>
</comment>
<dbReference type="VEuPathDB" id="FungiDB:PABG_00824"/>
<gene>
    <name evidence="1" type="ORF">ACO22_07904</name>
</gene>
<accession>A0A1D2J3C7</accession>
<protein>
    <submittedName>
        <fullName evidence="1">Uncharacterized protein</fullName>
    </submittedName>
</protein>
<sequence>MAIPSVPTKPPLRAFLASKTLPHRFQLEDLLPTNLQPTPKAVVPLCAALQEVNDCGAWFRCREPLHLNGPSWVPQGRGSQDVGLKERSTLSRFKGQKLHSTKEGFRDEFLAQLLLTP</sequence>
<proteinExistence type="predicted"/>
<evidence type="ECO:0000313" key="2">
    <source>
        <dbReference type="Proteomes" id="UP000242814"/>
    </source>
</evidence>
<organism evidence="1 2">
    <name type="scientific">Paracoccidioides brasiliensis</name>
    <dbReference type="NCBI Taxonomy" id="121759"/>
    <lineage>
        <taxon>Eukaryota</taxon>
        <taxon>Fungi</taxon>
        <taxon>Dikarya</taxon>
        <taxon>Ascomycota</taxon>
        <taxon>Pezizomycotina</taxon>
        <taxon>Eurotiomycetes</taxon>
        <taxon>Eurotiomycetidae</taxon>
        <taxon>Onygenales</taxon>
        <taxon>Ajellomycetaceae</taxon>
        <taxon>Paracoccidioides</taxon>
    </lineage>
</organism>
<dbReference type="VEuPathDB" id="FungiDB:PADG_03280"/>
<name>A0A1D2J3C7_PARBR</name>
<dbReference type="AlphaFoldDB" id="A0A1D2J3C7"/>
<evidence type="ECO:0000313" key="1">
    <source>
        <dbReference type="EMBL" id="ODH12800.1"/>
    </source>
</evidence>
<reference evidence="1 2" key="1">
    <citation type="submission" date="2016-06" db="EMBL/GenBank/DDBJ databases">
        <authorList>
            <person name="Kjaerup R.B."/>
            <person name="Dalgaard T.S."/>
            <person name="Juul-Madsen H.R."/>
        </authorList>
    </citation>
    <scope>NUCLEOTIDE SEQUENCE [LARGE SCALE GENOMIC DNA]</scope>
    <source>
        <strain evidence="1 2">Pb300</strain>
    </source>
</reference>
<dbReference type="EMBL" id="LZYO01000742">
    <property type="protein sequence ID" value="ODH12800.1"/>
    <property type="molecule type" value="Genomic_DNA"/>
</dbReference>